<keyword evidence="2" id="KW-1133">Transmembrane helix</keyword>
<feature type="non-terminal residue" evidence="4">
    <location>
        <position position="474"/>
    </location>
</feature>
<feature type="compositionally biased region" description="Acidic residues" evidence="1">
    <location>
        <begin position="456"/>
        <end position="474"/>
    </location>
</feature>
<protein>
    <submittedName>
        <fullName evidence="4">Cohesin domain-containing protein</fullName>
    </submittedName>
</protein>
<feature type="signal peptide" evidence="3">
    <location>
        <begin position="1"/>
        <end position="27"/>
    </location>
</feature>
<sequence length="474" mass="52287">MKIIKKIGILFMSLCLCIPYFSMVAHAEDGRISFTDPQTTVGAMVEVTCAVRSTAGNVGDVEISLTYDSTYLRFDSGDGVTASGDGALTYSGSGSSSELTFTMTFQALQEGTTEIGIASATVSSDGGTTLTMTQGQSRVEIGEGDPSLITEGSAASASSANDIQVDVNGTTYTLTDNFADADIPSGYARTQVELDGQQRQMVTNETSGATLGYLLDSAGTGDFFLYTADNATFSPYEEITISDTTSIIVLSDTSQVNLPSSYQEANLTLNGKDFPVWQDTAREGFYVLYAMNSNGENGYYQYDQGENTYQRFEVTDTADSQQDEQDSSSLLGRLRNFINDHFNLFFIVGGLVGLIVLIILIVIAVKLHNRNAEIDELYDEYGIDMEDEEPAKPAVKEKKSRLARREKEEEDFDDYDDEDFDDEDVDFDEEDFGDEEFEEKNSRKAERRKADVKADEPEEDDFDDEDFDDFDEDD</sequence>
<reference evidence="4" key="1">
    <citation type="journal article" date="2021" name="PeerJ">
        <title>Extensive microbial diversity within the chicken gut microbiome revealed by metagenomics and culture.</title>
        <authorList>
            <person name="Gilroy R."/>
            <person name="Ravi A."/>
            <person name="Getino M."/>
            <person name="Pursley I."/>
            <person name="Horton D.L."/>
            <person name="Alikhan N.F."/>
            <person name="Baker D."/>
            <person name="Gharbi K."/>
            <person name="Hall N."/>
            <person name="Watson M."/>
            <person name="Adriaenssens E.M."/>
            <person name="Foster-Nyarko E."/>
            <person name="Jarju S."/>
            <person name="Secka A."/>
            <person name="Antonio M."/>
            <person name="Oren A."/>
            <person name="Chaudhuri R.R."/>
            <person name="La Ragione R."/>
            <person name="Hildebrand F."/>
            <person name="Pallen M.J."/>
        </authorList>
    </citation>
    <scope>NUCLEOTIDE SEQUENCE</scope>
    <source>
        <strain evidence="4">ChiSxjej1B13-11762</strain>
    </source>
</reference>
<organism evidence="4 5">
    <name type="scientific">Candidatus Dorea gallistercoris</name>
    <dbReference type="NCBI Taxonomy" id="2838542"/>
    <lineage>
        <taxon>Bacteria</taxon>
        <taxon>Bacillati</taxon>
        <taxon>Bacillota</taxon>
        <taxon>Clostridia</taxon>
        <taxon>Lachnospirales</taxon>
        <taxon>Lachnospiraceae</taxon>
        <taxon>Dorea</taxon>
    </lineage>
</organism>
<gene>
    <name evidence="4" type="ORF">H9873_01015</name>
</gene>
<feature type="transmembrane region" description="Helical" evidence="2">
    <location>
        <begin position="344"/>
        <end position="365"/>
    </location>
</feature>
<dbReference type="InterPro" id="IPR008965">
    <property type="entry name" value="CBM2/CBM3_carb-bd_dom_sf"/>
</dbReference>
<dbReference type="Proteomes" id="UP000824263">
    <property type="component" value="Unassembled WGS sequence"/>
</dbReference>
<keyword evidence="2" id="KW-0472">Membrane</keyword>
<dbReference type="EMBL" id="DXGF01000021">
    <property type="protein sequence ID" value="HIW82895.1"/>
    <property type="molecule type" value="Genomic_DNA"/>
</dbReference>
<keyword evidence="3" id="KW-0732">Signal</keyword>
<dbReference type="AlphaFoldDB" id="A0A9D1R8P0"/>
<feature type="compositionally biased region" description="Basic and acidic residues" evidence="1">
    <location>
        <begin position="439"/>
        <end position="455"/>
    </location>
</feature>
<feature type="chain" id="PRO_5038744875" evidence="3">
    <location>
        <begin position="28"/>
        <end position="474"/>
    </location>
</feature>
<evidence type="ECO:0000256" key="3">
    <source>
        <dbReference type="SAM" id="SignalP"/>
    </source>
</evidence>
<evidence type="ECO:0000313" key="5">
    <source>
        <dbReference type="Proteomes" id="UP000824263"/>
    </source>
</evidence>
<keyword evidence="2" id="KW-0812">Transmembrane</keyword>
<feature type="region of interest" description="Disordered" evidence="1">
    <location>
        <begin position="389"/>
        <end position="474"/>
    </location>
</feature>
<reference evidence="4" key="2">
    <citation type="submission" date="2021-04" db="EMBL/GenBank/DDBJ databases">
        <authorList>
            <person name="Gilroy R."/>
        </authorList>
    </citation>
    <scope>NUCLEOTIDE SEQUENCE</scope>
    <source>
        <strain evidence="4">ChiSxjej1B13-11762</strain>
    </source>
</reference>
<comment type="caution">
    <text evidence="4">The sequence shown here is derived from an EMBL/GenBank/DDBJ whole genome shotgun (WGS) entry which is preliminary data.</text>
</comment>
<dbReference type="SUPFAM" id="SSF49384">
    <property type="entry name" value="Carbohydrate-binding domain"/>
    <property type="match status" value="1"/>
</dbReference>
<accession>A0A9D1R8P0</accession>
<evidence type="ECO:0000313" key="4">
    <source>
        <dbReference type="EMBL" id="HIW82895.1"/>
    </source>
</evidence>
<proteinExistence type="predicted"/>
<dbReference type="CDD" id="cd08547">
    <property type="entry name" value="Type_II_cohesin"/>
    <property type="match status" value="1"/>
</dbReference>
<feature type="compositionally biased region" description="Acidic residues" evidence="1">
    <location>
        <begin position="408"/>
        <end position="438"/>
    </location>
</feature>
<dbReference type="GO" id="GO:0030246">
    <property type="term" value="F:carbohydrate binding"/>
    <property type="evidence" value="ECO:0007669"/>
    <property type="project" value="InterPro"/>
</dbReference>
<evidence type="ECO:0000256" key="2">
    <source>
        <dbReference type="SAM" id="Phobius"/>
    </source>
</evidence>
<evidence type="ECO:0000256" key="1">
    <source>
        <dbReference type="SAM" id="MobiDB-lite"/>
    </source>
</evidence>
<name>A0A9D1R8P0_9FIRM</name>